<organism evidence="5 6">
    <name type="scientific">Fibrobacter succinogenes</name>
    <name type="common">Bacteroides succinogenes</name>
    <dbReference type="NCBI Taxonomy" id="833"/>
    <lineage>
        <taxon>Bacteria</taxon>
        <taxon>Pseudomonadati</taxon>
        <taxon>Fibrobacterota</taxon>
        <taxon>Fibrobacteria</taxon>
        <taxon>Fibrobacterales</taxon>
        <taxon>Fibrobacteraceae</taxon>
        <taxon>Fibrobacter</taxon>
    </lineage>
</organism>
<sequence>MKATQSNITKKEIVDEIASQTGFTQVKTKVIVEELIDAISNCVIEGNNIELRGFGRFKNKQRKERRTRNPKTGELVNIPAKVRPVFEPSKDLIEKINNVPFDLEEAFVPKDDQERI</sequence>
<dbReference type="AlphaFoldDB" id="A0A380RUJ7"/>
<protein>
    <submittedName>
        <fullName evidence="5">Integration host factor subunit beta</fullName>
    </submittedName>
</protein>
<dbReference type="CDD" id="cd13832">
    <property type="entry name" value="IHF"/>
    <property type="match status" value="1"/>
</dbReference>
<accession>A0A380RUJ7</accession>
<evidence type="ECO:0000256" key="3">
    <source>
        <dbReference type="ARBA" id="ARBA00023125"/>
    </source>
</evidence>
<evidence type="ECO:0000313" key="6">
    <source>
        <dbReference type="Proteomes" id="UP000255423"/>
    </source>
</evidence>
<keyword evidence="2" id="KW-0226">DNA condensation</keyword>
<dbReference type="RefSeq" id="WP_012820190.1">
    <property type="nucleotide sequence ID" value="NZ_CACZHM010000002.1"/>
</dbReference>
<keyword evidence="3" id="KW-0238">DNA-binding</keyword>
<evidence type="ECO:0000313" key="5">
    <source>
        <dbReference type="EMBL" id="SUQ18965.1"/>
    </source>
</evidence>
<proteinExistence type="inferred from homology"/>
<dbReference type="SUPFAM" id="SSF47729">
    <property type="entry name" value="IHF-like DNA-binding proteins"/>
    <property type="match status" value="1"/>
</dbReference>
<gene>
    <name evidence="5" type="ORF">SAMN05661053_0189</name>
</gene>
<dbReference type="Proteomes" id="UP000255423">
    <property type="component" value="Unassembled WGS sequence"/>
</dbReference>
<dbReference type="InterPro" id="IPR000119">
    <property type="entry name" value="Hist_DNA-bd"/>
</dbReference>
<reference evidence="5 6" key="1">
    <citation type="submission" date="2017-08" db="EMBL/GenBank/DDBJ databases">
        <authorList>
            <person name="de Groot N.N."/>
        </authorList>
    </citation>
    <scope>NUCLEOTIDE SEQUENCE [LARGE SCALE GENOMIC DNA]</scope>
    <source>
        <strain evidence="5 6">HM2</strain>
    </source>
</reference>
<comment type="similarity">
    <text evidence="1 4">Belongs to the bacterial histone-like protein family.</text>
</comment>
<dbReference type="GO" id="GO:0030527">
    <property type="term" value="F:structural constituent of chromatin"/>
    <property type="evidence" value="ECO:0007669"/>
    <property type="project" value="InterPro"/>
</dbReference>
<dbReference type="GO" id="GO:0003677">
    <property type="term" value="F:DNA binding"/>
    <property type="evidence" value="ECO:0007669"/>
    <property type="project" value="UniProtKB-KW"/>
</dbReference>
<dbReference type="PANTHER" id="PTHR33175">
    <property type="entry name" value="DNA-BINDING PROTEIN HU"/>
    <property type="match status" value="1"/>
</dbReference>
<evidence type="ECO:0000256" key="2">
    <source>
        <dbReference type="ARBA" id="ARBA00023067"/>
    </source>
</evidence>
<dbReference type="SMART" id="SM00411">
    <property type="entry name" value="BHL"/>
    <property type="match status" value="1"/>
</dbReference>
<evidence type="ECO:0000256" key="1">
    <source>
        <dbReference type="ARBA" id="ARBA00010529"/>
    </source>
</evidence>
<dbReference type="GO" id="GO:0030261">
    <property type="term" value="P:chromosome condensation"/>
    <property type="evidence" value="ECO:0007669"/>
    <property type="project" value="UniProtKB-KW"/>
</dbReference>
<dbReference type="InterPro" id="IPR010992">
    <property type="entry name" value="IHF-like_DNA-bd_dom_sf"/>
</dbReference>
<evidence type="ECO:0000256" key="4">
    <source>
        <dbReference type="RuleBase" id="RU003939"/>
    </source>
</evidence>
<dbReference type="Pfam" id="PF00216">
    <property type="entry name" value="Bac_DNA_binding"/>
    <property type="match status" value="1"/>
</dbReference>
<dbReference type="PANTHER" id="PTHR33175:SF3">
    <property type="entry name" value="DNA-BINDING PROTEIN HU-BETA"/>
    <property type="match status" value="1"/>
</dbReference>
<name>A0A380RUJ7_FIBSU</name>
<dbReference type="PRINTS" id="PR01727">
    <property type="entry name" value="DNABINDINGHU"/>
</dbReference>
<dbReference type="OMA" id="ISQEKQC"/>
<dbReference type="Gene3D" id="4.10.520.10">
    <property type="entry name" value="IHF-like DNA-binding proteins"/>
    <property type="match status" value="1"/>
</dbReference>
<dbReference type="EMBL" id="UHJL01000001">
    <property type="protein sequence ID" value="SUQ18965.1"/>
    <property type="molecule type" value="Genomic_DNA"/>
</dbReference>